<keyword evidence="2" id="KW-1185">Reference proteome</keyword>
<comment type="caution">
    <text evidence="1">The sequence shown here is derived from an EMBL/GenBank/DDBJ whole genome shotgun (WGS) entry which is preliminary data.</text>
</comment>
<dbReference type="AlphaFoldDB" id="A0A367RFK5"/>
<organism evidence="1 2">
    <name type="scientific">Nostoc minutum NIES-26</name>
    <dbReference type="NCBI Taxonomy" id="1844469"/>
    <lineage>
        <taxon>Bacteria</taxon>
        <taxon>Bacillati</taxon>
        <taxon>Cyanobacteriota</taxon>
        <taxon>Cyanophyceae</taxon>
        <taxon>Nostocales</taxon>
        <taxon>Nostocaceae</taxon>
        <taxon>Nostoc</taxon>
    </lineage>
</organism>
<accession>A0A367RFK5</accession>
<dbReference type="Gene3D" id="3.30.300.30">
    <property type="match status" value="1"/>
</dbReference>
<proteinExistence type="predicted"/>
<sequence length="70" mass="7909">MSPLSILFHLNPYPKTSSGKVQRYACRTGFLNGTLDVVEDWSEHPQGKAKFLHLNAEVESLLQQLHSSKQ</sequence>
<dbReference type="Proteomes" id="UP000252107">
    <property type="component" value="Unassembled WGS sequence"/>
</dbReference>
<name>A0A367RFK5_9NOSO</name>
<protein>
    <submittedName>
        <fullName evidence="1">Uncharacterized protein</fullName>
    </submittedName>
</protein>
<gene>
    <name evidence="1" type="ORF">A6770_15975</name>
</gene>
<evidence type="ECO:0000313" key="1">
    <source>
        <dbReference type="EMBL" id="RCJ35326.1"/>
    </source>
</evidence>
<reference evidence="1" key="1">
    <citation type="submission" date="2016-04" db="EMBL/GenBank/DDBJ databases">
        <authorList>
            <person name="Tabuchi Yagui T.R."/>
        </authorList>
    </citation>
    <scope>NUCLEOTIDE SEQUENCE [LARGE SCALE GENOMIC DNA]</scope>
    <source>
        <strain evidence="1">NIES-26</strain>
    </source>
</reference>
<evidence type="ECO:0000313" key="2">
    <source>
        <dbReference type="Proteomes" id="UP000252107"/>
    </source>
</evidence>
<dbReference type="InterPro" id="IPR045851">
    <property type="entry name" value="AMP-bd_C_sf"/>
</dbReference>
<dbReference type="EMBL" id="LXQD01000153">
    <property type="protein sequence ID" value="RCJ35326.1"/>
    <property type="molecule type" value="Genomic_DNA"/>
</dbReference>